<evidence type="ECO:0000256" key="2">
    <source>
        <dbReference type="ARBA" id="ARBA00022741"/>
    </source>
</evidence>
<dbReference type="PANTHER" id="PTHR23069">
    <property type="entry name" value="AAA DOMAIN-CONTAINING"/>
    <property type="match status" value="1"/>
</dbReference>
<evidence type="ECO:0000256" key="3">
    <source>
        <dbReference type="ARBA" id="ARBA00022840"/>
    </source>
</evidence>
<reference evidence="4" key="1">
    <citation type="submission" date="2023-05" db="EMBL/GenBank/DDBJ databases">
        <authorList>
            <person name="Stuckert A."/>
        </authorList>
    </citation>
    <scope>NUCLEOTIDE SEQUENCE</scope>
</reference>
<evidence type="ECO:0000313" key="5">
    <source>
        <dbReference type="Proteomes" id="UP001162483"/>
    </source>
</evidence>
<dbReference type="Gene3D" id="3.40.50.300">
    <property type="entry name" value="P-loop containing nucleotide triphosphate hydrolases"/>
    <property type="match status" value="1"/>
</dbReference>
<protein>
    <recommendedName>
        <fullName evidence="6">ATPase AAA-type core domain-containing protein</fullName>
    </recommendedName>
</protein>
<keyword evidence="3" id="KW-0067">ATP-binding</keyword>
<evidence type="ECO:0000313" key="4">
    <source>
        <dbReference type="EMBL" id="CAI9542675.1"/>
    </source>
</evidence>
<evidence type="ECO:0008006" key="6">
    <source>
        <dbReference type="Google" id="ProtNLM"/>
    </source>
</evidence>
<evidence type="ECO:0000256" key="1">
    <source>
        <dbReference type="ARBA" id="ARBA00006914"/>
    </source>
</evidence>
<keyword evidence="5" id="KW-1185">Reference proteome</keyword>
<dbReference type="EMBL" id="CATNWA010002358">
    <property type="protein sequence ID" value="CAI9542675.1"/>
    <property type="molecule type" value="Genomic_DNA"/>
</dbReference>
<accession>A0ABN9B562</accession>
<dbReference type="Proteomes" id="UP001162483">
    <property type="component" value="Unassembled WGS sequence"/>
</dbReference>
<comment type="similarity">
    <text evidence="1">Belongs to the AAA ATPase family.</text>
</comment>
<sequence length="71" mass="7934">MNLDRSIRFDSVGGLSQHIYALKEMVVFPLLYPEIFEKFKIQPPRGCLFYGPPGTGKNLSGASFGQRMQPG</sequence>
<organism evidence="4 5">
    <name type="scientific">Staurois parvus</name>
    <dbReference type="NCBI Taxonomy" id="386267"/>
    <lineage>
        <taxon>Eukaryota</taxon>
        <taxon>Metazoa</taxon>
        <taxon>Chordata</taxon>
        <taxon>Craniata</taxon>
        <taxon>Vertebrata</taxon>
        <taxon>Euteleostomi</taxon>
        <taxon>Amphibia</taxon>
        <taxon>Batrachia</taxon>
        <taxon>Anura</taxon>
        <taxon>Neobatrachia</taxon>
        <taxon>Ranoidea</taxon>
        <taxon>Ranidae</taxon>
        <taxon>Staurois</taxon>
    </lineage>
</organism>
<proteinExistence type="inferred from homology"/>
<dbReference type="SUPFAM" id="SSF52540">
    <property type="entry name" value="P-loop containing nucleoside triphosphate hydrolases"/>
    <property type="match status" value="1"/>
</dbReference>
<name>A0ABN9B562_9NEOB</name>
<gene>
    <name evidence="4" type="ORF">SPARVUS_LOCUS2135189</name>
</gene>
<keyword evidence="2" id="KW-0547">Nucleotide-binding</keyword>
<dbReference type="InterPro" id="IPR045199">
    <property type="entry name" value="ATAD2-like"/>
</dbReference>
<dbReference type="InterPro" id="IPR027417">
    <property type="entry name" value="P-loop_NTPase"/>
</dbReference>
<dbReference type="PANTHER" id="PTHR23069:SF5">
    <property type="entry name" value="ATPASE FAMILY AAA DOMAIN-CONTAINING PROTEIN 2B"/>
    <property type="match status" value="1"/>
</dbReference>
<comment type="caution">
    <text evidence="4">The sequence shown here is derived from an EMBL/GenBank/DDBJ whole genome shotgun (WGS) entry which is preliminary data.</text>
</comment>